<feature type="compositionally biased region" description="Basic and acidic residues" evidence="1">
    <location>
        <begin position="138"/>
        <end position="153"/>
    </location>
</feature>
<evidence type="ECO:0000256" key="2">
    <source>
        <dbReference type="SAM" id="Phobius"/>
    </source>
</evidence>
<gene>
    <name evidence="3" type="ORF">CDAR_166351</name>
</gene>
<protein>
    <submittedName>
        <fullName evidence="3">Uncharacterized protein</fullName>
    </submittedName>
</protein>
<dbReference type="EMBL" id="BPLQ01013702">
    <property type="protein sequence ID" value="GIY74149.1"/>
    <property type="molecule type" value="Genomic_DNA"/>
</dbReference>
<evidence type="ECO:0000256" key="1">
    <source>
        <dbReference type="SAM" id="MobiDB-lite"/>
    </source>
</evidence>
<reference evidence="3 4" key="1">
    <citation type="submission" date="2021-06" db="EMBL/GenBank/DDBJ databases">
        <title>Caerostris darwini draft genome.</title>
        <authorList>
            <person name="Kono N."/>
            <person name="Arakawa K."/>
        </authorList>
    </citation>
    <scope>NUCLEOTIDE SEQUENCE [LARGE SCALE GENOMIC DNA]</scope>
</reference>
<proteinExistence type="predicted"/>
<comment type="caution">
    <text evidence="3">The sequence shown here is derived from an EMBL/GenBank/DDBJ whole genome shotgun (WGS) entry which is preliminary data.</text>
</comment>
<name>A0AAV4VX18_9ARAC</name>
<feature type="transmembrane region" description="Helical" evidence="2">
    <location>
        <begin position="65"/>
        <end position="87"/>
    </location>
</feature>
<keyword evidence="2" id="KW-0812">Transmembrane</keyword>
<dbReference type="AlphaFoldDB" id="A0AAV4VX18"/>
<evidence type="ECO:0000313" key="3">
    <source>
        <dbReference type="EMBL" id="GIY74149.1"/>
    </source>
</evidence>
<evidence type="ECO:0000313" key="4">
    <source>
        <dbReference type="Proteomes" id="UP001054837"/>
    </source>
</evidence>
<accession>A0AAV4VX18</accession>
<feature type="region of interest" description="Disordered" evidence="1">
    <location>
        <begin position="129"/>
        <end position="153"/>
    </location>
</feature>
<keyword evidence="2" id="KW-0472">Membrane</keyword>
<dbReference type="Proteomes" id="UP001054837">
    <property type="component" value="Unassembled WGS sequence"/>
</dbReference>
<keyword evidence="2" id="KW-1133">Transmembrane helix</keyword>
<organism evidence="3 4">
    <name type="scientific">Caerostris darwini</name>
    <dbReference type="NCBI Taxonomy" id="1538125"/>
    <lineage>
        <taxon>Eukaryota</taxon>
        <taxon>Metazoa</taxon>
        <taxon>Ecdysozoa</taxon>
        <taxon>Arthropoda</taxon>
        <taxon>Chelicerata</taxon>
        <taxon>Arachnida</taxon>
        <taxon>Araneae</taxon>
        <taxon>Araneomorphae</taxon>
        <taxon>Entelegynae</taxon>
        <taxon>Araneoidea</taxon>
        <taxon>Araneidae</taxon>
        <taxon>Caerostris</taxon>
    </lineage>
</organism>
<sequence>MVRFGSSNASKCDTMTTTKSIHQVLVACAVFNELILWSSCTASVQQNNTPQEPRGFNRLFTNMELYYYGLIAVMILTTVVLKGIFCWMHCANHQASKGVQRFLEKQKKELSTSKSKLVHMEIPMEDIDIERTSTPVPMDEKKKHLRDAFQSDV</sequence>
<keyword evidence="4" id="KW-1185">Reference proteome</keyword>